<dbReference type="GO" id="GO:0017124">
    <property type="term" value="F:SH3 domain binding"/>
    <property type="evidence" value="ECO:0007669"/>
    <property type="project" value="UniProtKB-KW"/>
</dbReference>
<protein>
    <submittedName>
        <fullName evidence="7">Elmo ced-12 family protein</fullName>
    </submittedName>
</protein>
<feature type="compositionally biased region" description="Basic and acidic residues" evidence="5">
    <location>
        <begin position="250"/>
        <end position="268"/>
    </location>
</feature>
<dbReference type="Proteomes" id="UP000249619">
    <property type="component" value="Unassembled WGS sequence"/>
</dbReference>
<proteinExistence type="predicted"/>
<keyword evidence="3" id="KW-0729">SH3-binding</keyword>
<feature type="region of interest" description="Disordered" evidence="5">
    <location>
        <begin position="558"/>
        <end position="606"/>
    </location>
</feature>
<evidence type="ECO:0000256" key="5">
    <source>
        <dbReference type="SAM" id="MobiDB-lite"/>
    </source>
</evidence>
<feature type="compositionally biased region" description="Low complexity" evidence="5">
    <location>
        <begin position="558"/>
        <end position="569"/>
    </location>
</feature>
<reference evidence="8" key="1">
    <citation type="submission" date="2018-05" db="EMBL/GenBank/DDBJ databases">
        <title>Draft genome sequence of Stemphylium lycopersici strain CIDEFI 213.</title>
        <authorList>
            <person name="Medina R."/>
            <person name="Franco M.E.E."/>
            <person name="Lucentini C.G."/>
            <person name="Saparrat M.C.N."/>
            <person name="Balatti P.A."/>
        </authorList>
    </citation>
    <scope>NUCLEOTIDE SEQUENCE [LARGE SCALE GENOMIC DNA]</scope>
    <source>
        <strain evidence="8">CIDEFI 213</strain>
    </source>
</reference>
<evidence type="ECO:0000256" key="2">
    <source>
        <dbReference type="ARBA" id="ARBA00022907"/>
    </source>
</evidence>
<feature type="region of interest" description="Disordered" evidence="5">
    <location>
        <begin position="241"/>
        <end position="268"/>
    </location>
</feature>
<organism evidence="7 8">
    <name type="scientific">Stemphylium lycopersici</name>
    <name type="common">Tomato gray leaf spot disease fungus</name>
    <name type="synonym">Thyrospora lycopersici</name>
    <dbReference type="NCBI Taxonomy" id="183478"/>
    <lineage>
        <taxon>Eukaryota</taxon>
        <taxon>Fungi</taxon>
        <taxon>Dikarya</taxon>
        <taxon>Ascomycota</taxon>
        <taxon>Pezizomycotina</taxon>
        <taxon>Dothideomycetes</taxon>
        <taxon>Pleosporomycetidae</taxon>
        <taxon>Pleosporales</taxon>
        <taxon>Pleosporineae</taxon>
        <taxon>Pleosporaceae</taxon>
        <taxon>Stemphylium</taxon>
    </lineage>
</organism>
<dbReference type="GO" id="GO:0006915">
    <property type="term" value="P:apoptotic process"/>
    <property type="evidence" value="ECO:0007669"/>
    <property type="project" value="UniProtKB-KW"/>
</dbReference>
<dbReference type="Pfam" id="PF11841">
    <property type="entry name" value="ELMO_ARM"/>
    <property type="match status" value="1"/>
</dbReference>
<dbReference type="PROSITE" id="PS51335">
    <property type="entry name" value="ELMO"/>
    <property type="match status" value="1"/>
</dbReference>
<dbReference type="InterPro" id="IPR006816">
    <property type="entry name" value="ELMO_dom"/>
</dbReference>
<dbReference type="EMBL" id="QGDH01000010">
    <property type="protein sequence ID" value="RAR15539.1"/>
    <property type="molecule type" value="Genomic_DNA"/>
</dbReference>
<dbReference type="InterPro" id="IPR011989">
    <property type="entry name" value="ARM-like"/>
</dbReference>
<name>A0A364NE23_STELY</name>
<evidence type="ECO:0000256" key="1">
    <source>
        <dbReference type="ARBA" id="ARBA00022703"/>
    </source>
</evidence>
<dbReference type="InterPro" id="IPR050868">
    <property type="entry name" value="ELMO_domain-containing"/>
</dbReference>
<dbReference type="InterPro" id="IPR016024">
    <property type="entry name" value="ARM-type_fold"/>
</dbReference>
<accession>A0A364NE23</accession>
<dbReference type="SUPFAM" id="SSF48371">
    <property type="entry name" value="ARM repeat"/>
    <property type="match status" value="1"/>
</dbReference>
<evidence type="ECO:0000256" key="4">
    <source>
        <dbReference type="ARBA" id="ARBA00024863"/>
    </source>
</evidence>
<evidence type="ECO:0000256" key="3">
    <source>
        <dbReference type="ARBA" id="ARBA00023036"/>
    </source>
</evidence>
<dbReference type="GO" id="GO:0007015">
    <property type="term" value="P:actin filament organization"/>
    <property type="evidence" value="ECO:0007669"/>
    <property type="project" value="TreeGrafter"/>
</dbReference>
<feature type="domain" description="ELMO" evidence="6">
    <location>
        <begin position="238"/>
        <end position="410"/>
    </location>
</feature>
<evidence type="ECO:0000313" key="7">
    <source>
        <dbReference type="EMBL" id="RAR15539.1"/>
    </source>
</evidence>
<keyword evidence="8" id="KW-1185">Reference proteome</keyword>
<keyword evidence="2" id="KW-0581">Phagocytosis</keyword>
<dbReference type="InterPro" id="IPR011993">
    <property type="entry name" value="PH-like_dom_sf"/>
</dbReference>
<evidence type="ECO:0000313" key="8">
    <source>
        <dbReference type="Proteomes" id="UP000249619"/>
    </source>
</evidence>
<comment type="function">
    <text evidence="4">Involved in cytoskeletal rearrangements required for phagocytosis of apoptotic cells and cell motility. Acts in association with DOCK1 and CRK. Was initially proposed to be required in complex with DOCK1 to activate Rac Rho small GTPases. May enhance the guanine nucleotide exchange factor (GEF) activity of DOCK1.</text>
</comment>
<keyword evidence="1" id="KW-0053">Apoptosis</keyword>
<dbReference type="PANTHER" id="PTHR12771">
    <property type="entry name" value="ENGULFMENT AND CELL MOTILITY"/>
    <property type="match status" value="1"/>
</dbReference>
<dbReference type="Pfam" id="PF16457">
    <property type="entry name" value="PH_12"/>
    <property type="match status" value="1"/>
</dbReference>
<dbReference type="InterPro" id="IPR001849">
    <property type="entry name" value="PH_domain"/>
</dbReference>
<comment type="caution">
    <text evidence="7">The sequence shown here is derived from an EMBL/GenBank/DDBJ whole genome shotgun (WGS) entry which is preliminary data.</text>
</comment>
<dbReference type="GO" id="GO:0005886">
    <property type="term" value="C:plasma membrane"/>
    <property type="evidence" value="ECO:0007669"/>
    <property type="project" value="TreeGrafter"/>
</dbReference>
<feature type="compositionally biased region" description="Polar residues" evidence="5">
    <location>
        <begin position="593"/>
        <end position="602"/>
    </location>
</feature>
<evidence type="ECO:0000259" key="6">
    <source>
        <dbReference type="PROSITE" id="PS51335"/>
    </source>
</evidence>
<dbReference type="InterPro" id="IPR024574">
    <property type="entry name" value="ELMO_ARM"/>
</dbReference>
<gene>
    <name evidence="7" type="ORF">DDE83_000988</name>
</gene>
<dbReference type="AlphaFoldDB" id="A0A364NE23"/>
<dbReference type="PANTHER" id="PTHR12771:SF56">
    <property type="entry name" value="CED-12"/>
    <property type="match status" value="1"/>
</dbReference>
<dbReference type="Gene3D" id="1.25.10.10">
    <property type="entry name" value="Leucine-rich Repeat Variant"/>
    <property type="match status" value="1"/>
</dbReference>
<dbReference type="STRING" id="183478.A0A364NE23"/>
<dbReference type="Pfam" id="PF04727">
    <property type="entry name" value="ELMO_CED12"/>
    <property type="match status" value="1"/>
</dbReference>
<sequence>MDSVNVSELVARLGADEESVRKMAVFKLQNAIGDPSFADVFIYEGGLPKLRFLALHSTGNTLAYCLTSLARLLELDKGWDHVTDDLVARIVDLVVAQPLVNVNRSAMSVLAVIVGNPSHRNSQTGATGFQRLKPAVDTQPQFLSSLVEKIASADHALCANSLQLINALMRDAIANDAAFEWPKFIKQLQELGVIKSVYGLMQSTAIQDLAHPLLEFQSLTKILLRNWREEKVDLENPDHRRAIRGLHTASHPEKPTTDPKGSKKHSPEKWRRLGFETESPAWEFDATGFLGLMDITDFVYKNEDGFQKLLLEQSAEPLEHRCPIARASLSVTQTLYEHFEVDKLDDVESYRHNDSRANFDRAFKPLLLHWSRLHTSGLNAFIRLWKAAGAQTEDFEKIEELIRILIEQVVGQAPRMRDVKDIEEELAEFELKRLRELQMEVLELTYEDAWGHHLRQVRDELNHEALQFVKEQRIRCLLHGAWFPMGMDLGINTGPLANKTVTRSVPSAWRFVRLSHNRRYLHYADFDQKTAIEPRLDALQEKIDLSIVSSVVSNVSASAPSTASSDSTVRTLPGHERASTSTKITIHGYLPPSNHSRQTSSGSGAGRKESVLLHLHPQSHTLASEWLDGLLMLLNQQPITADTNKLATFIGGYGLKIRLLNVRYEDVGLEEPALPSREGLDDEYYCECRACVTRMDLILTGHA</sequence>
<dbReference type="Gene3D" id="2.30.29.30">
    <property type="entry name" value="Pleckstrin-homology domain (PH domain)/Phosphotyrosine-binding domain (PTB)"/>
    <property type="match status" value="1"/>
</dbReference>